<evidence type="ECO:0000313" key="4">
    <source>
        <dbReference type="Proteomes" id="UP000278855"/>
    </source>
</evidence>
<organism evidence="2 4">
    <name type="scientific">Shewanella psychromarinicola</name>
    <dbReference type="NCBI Taxonomy" id="2487742"/>
    <lineage>
        <taxon>Bacteria</taxon>
        <taxon>Pseudomonadati</taxon>
        <taxon>Pseudomonadota</taxon>
        <taxon>Gammaproteobacteria</taxon>
        <taxon>Alteromonadales</taxon>
        <taxon>Shewanellaceae</taxon>
        <taxon>Shewanella</taxon>
    </lineage>
</organism>
<evidence type="ECO:0000313" key="1">
    <source>
        <dbReference type="EMBL" id="AZG35379.1"/>
    </source>
</evidence>
<gene>
    <name evidence="2" type="ORF">EGC77_14155</name>
    <name evidence="1" type="ORF">EGC80_10915</name>
</gene>
<dbReference type="RefSeq" id="WP_124013250.1">
    <property type="nucleotide sequence ID" value="NZ_CP034073.1"/>
</dbReference>
<reference evidence="4" key="2">
    <citation type="submission" date="2018-11" db="EMBL/GenBank/DDBJ databases">
        <title>Shewanella sp. R106.</title>
        <authorList>
            <person name="Hwang Y.J."/>
            <person name="Hwang C.Y."/>
        </authorList>
    </citation>
    <scope>NUCLEOTIDE SEQUENCE [LARGE SCALE GENOMIC DNA]</scope>
    <source>
        <strain evidence="4">R106</strain>
    </source>
</reference>
<keyword evidence="3" id="KW-1185">Reference proteome</keyword>
<evidence type="ECO:0000313" key="2">
    <source>
        <dbReference type="EMBL" id="RPA31109.1"/>
    </source>
</evidence>
<dbReference type="AlphaFoldDB" id="A0A3N4DYV8"/>
<dbReference type="Proteomes" id="UP000273778">
    <property type="component" value="Chromosome"/>
</dbReference>
<dbReference type="EMBL" id="CP034073">
    <property type="protein sequence ID" value="AZG35379.1"/>
    <property type="molecule type" value="Genomic_DNA"/>
</dbReference>
<reference evidence="1 3" key="1">
    <citation type="submission" date="2018-11" db="EMBL/GenBank/DDBJ databases">
        <title>Shewanella sp. M2.</title>
        <authorList>
            <person name="Hwang Y.J."/>
            <person name="Hwang C.Y."/>
        </authorList>
    </citation>
    <scope>NUCLEOTIDE SEQUENCE [LARGE SCALE GENOMIC DNA]</scope>
    <source>
        <strain evidence="1 3">M2</strain>
    </source>
</reference>
<protein>
    <submittedName>
        <fullName evidence="2">Uncharacterized protein</fullName>
    </submittedName>
</protein>
<evidence type="ECO:0000313" key="3">
    <source>
        <dbReference type="Proteomes" id="UP000273778"/>
    </source>
</evidence>
<reference evidence="2" key="3">
    <citation type="submission" date="2018-11" db="EMBL/GenBank/DDBJ databases">
        <authorList>
            <person name="Hwang Y.J."/>
            <person name="Hwang C.Y."/>
        </authorList>
    </citation>
    <scope>NUCLEOTIDE SEQUENCE</scope>
    <source>
        <strain evidence="2">R106</strain>
    </source>
</reference>
<dbReference type="KEGG" id="spsr:EGC80_10915"/>
<dbReference type="Proteomes" id="UP000278855">
    <property type="component" value="Unassembled WGS sequence"/>
</dbReference>
<dbReference type="EMBL" id="RKKB01000006">
    <property type="protein sequence ID" value="RPA31109.1"/>
    <property type="molecule type" value="Genomic_DNA"/>
</dbReference>
<accession>A0A3N4DYV8</accession>
<name>A0A3N4DYV8_9GAMM</name>
<sequence length="64" mass="6801">MVNAAVCQKSQSGETSLPTICSLTVGSWDNGAKLYIASFRGWIDEARTPQGMGQPGAMIDKTSH</sequence>
<proteinExistence type="predicted"/>